<name>A0A428GKH4_STRCR</name>
<gene>
    <name evidence="2" type="ORF">D8798_02245</name>
</gene>
<organism evidence="2 3">
    <name type="scientific">Streptococcus cristatus</name>
    <dbReference type="NCBI Taxonomy" id="45634"/>
    <lineage>
        <taxon>Bacteria</taxon>
        <taxon>Bacillati</taxon>
        <taxon>Bacillota</taxon>
        <taxon>Bacilli</taxon>
        <taxon>Lactobacillales</taxon>
        <taxon>Streptococcaceae</taxon>
        <taxon>Streptococcus</taxon>
    </lineage>
</organism>
<keyword evidence="1" id="KW-0472">Membrane</keyword>
<evidence type="ECO:0000313" key="3">
    <source>
        <dbReference type="Proteomes" id="UP000272213"/>
    </source>
</evidence>
<dbReference type="Proteomes" id="UP000272213">
    <property type="component" value="Unassembled WGS sequence"/>
</dbReference>
<keyword evidence="1" id="KW-1133">Transmembrane helix</keyword>
<dbReference type="AlphaFoldDB" id="A0A428GKH4"/>
<comment type="caution">
    <text evidence="2">The sequence shown here is derived from an EMBL/GenBank/DDBJ whole genome shotgun (WGS) entry which is preliminary data.</text>
</comment>
<evidence type="ECO:0000313" key="2">
    <source>
        <dbReference type="EMBL" id="RSJ77985.1"/>
    </source>
</evidence>
<dbReference type="EMBL" id="RJPM01000001">
    <property type="protein sequence ID" value="RSJ77985.1"/>
    <property type="molecule type" value="Genomic_DNA"/>
</dbReference>
<sequence length="85" mass="9768">MMEVALYKEVKQVRGATKQQFEKAVYSNLIWDNFSDKKATFAKMLAFMIVMLLVFMATILIFAAAIPGTIDSFIKQEAFDIQIFF</sequence>
<evidence type="ECO:0000256" key="1">
    <source>
        <dbReference type="SAM" id="Phobius"/>
    </source>
</evidence>
<keyword evidence="1" id="KW-0812">Transmembrane</keyword>
<proteinExistence type="predicted"/>
<protein>
    <submittedName>
        <fullName evidence="2">Uncharacterized protein</fullName>
    </submittedName>
</protein>
<accession>A0A428GKH4</accession>
<reference evidence="2 3" key="1">
    <citation type="submission" date="2018-11" db="EMBL/GenBank/DDBJ databases">
        <title>Species Designations Belie Phenotypic and Genotypic Heterogeneity in Oral Streptococci.</title>
        <authorList>
            <person name="Velsko I."/>
        </authorList>
    </citation>
    <scope>NUCLEOTIDE SEQUENCE [LARGE SCALE GENOMIC DNA]</scope>
    <source>
        <strain evidence="2 3">BCA6</strain>
    </source>
</reference>
<feature type="transmembrane region" description="Helical" evidence="1">
    <location>
        <begin position="44"/>
        <end position="66"/>
    </location>
</feature>